<accession>A0A6M3LS14</accession>
<dbReference type="EMBL" id="MT143309">
    <property type="protein sequence ID" value="QJA95375.1"/>
    <property type="molecule type" value="Genomic_DNA"/>
</dbReference>
<sequence>MNIEKQVVSLELAKQLKDAGYPQEGLWWWTNRMGRFRIVSDVPHTQYVTDIYYAAPTVAELGEKIKGVCFSWYGTYVKDNECWYVFWAEDTQSFRDKQWITDADTEANARAKMWLYLKKEGLLENK</sequence>
<name>A0A6M3LS14_9ZZZZ</name>
<dbReference type="AlphaFoldDB" id="A0A6M3LS14"/>
<protein>
    <recommendedName>
        <fullName evidence="2">Phage ABA sandwich domain-containing protein</fullName>
    </recommendedName>
</protein>
<evidence type="ECO:0000313" key="1">
    <source>
        <dbReference type="EMBL" id="QJA95375.1"/>
    </source>
</evidence>
<gene>
    <name evidence="1" type="ORF">MM415B05427_0005</name>
</gene>
<organism evidence="1">
    <name type="scientific">viral metagenome</name>
    <dbReference type="NCBI Taxonomy" id="1070528"/>
    <lineage>
        <taxon>unclassified sequences</taxon>
        <taxon>metagenomes</taxon>
        <taxon>organismal metagenomes</taxon>
    </lineage>
</organism>
<evidence type="ECO:0008006" key="2">
    <source>
        <dbReference type="Google" id="ProtNLM"/>
    </source>
</evidence>
<proteinExistence type="predicted"/>
<reference evidence="1" key="1">
    <citation type="submission" date="2020-03" db="EMBL/GenBank/DDBJ databases">
        <title>The deep terrestrial virosphere.</title>
        <authorList>
            <person name="Holmfeldt K."/>
            <person name="Nilsson E."/>
            <person name="Simone D."/>
            <person name="Lopez-Fernandez M."/>
            <person name="Wu X."/>
            <person name="de Brujin I."/>
            <person name="Lundin D."/>
            <person name="Andersson A."/>
            <person name="Bertilsson S."/>
            <person name="Dopson M."/>
        </authorList>
    </citation>
    <scope>NUCLEOTIDE SEQUENCE</scope>
    <source>
        <strain evidence="1">MM415B05427</strain>
    </source>
</reference>